<dbReference type="GO" id="GO:0019464">
    <property type="term" value="P:glycine decarboxylation via glycine cleavage system"/>
    <property type="evidence" value="ECO:0007669"/>
    <property type="project" value="TreeGrafter"/>
</dbReference>
<proteinExistence type="predicted"/>
<keyword evidence="1" id="KW-0560">Oxidoreductase</keyword>
<dbReference type="InterPro" id="IPR049315">
    <property type="entry name" value="GDC-P_N"/>
</dbReference>
<dbReference type="AlphaFoldDB" id="A0A2G8KA36"/>
<reference evidence="3 4" key="1">
    <citation type="journal article" date="2017" name="PLoS Biol.">
        <title>The sea cucumber genome provides insights into morphological evolution and visceral regeneration.</title>
        <authorList>
            <person name="Zhang X."/>
            <person name="Sun L."/>
            <person name="Yuan J."/>
            <person name="Sun Y."/>
            <person name="Gao Y."/>
            <person name="Zhang L."/>
            <person name="Li S."/>
            <person name="Dai H."/>
            <person name="Hamel J.F."/>
            <person name="Liu C."/>
            <person name="Yu Y."/>
            <person name="Liu S."/>
            <person name="Lin W."/>
            <person name="Guo K."/>
            <person name="Jin S."/>
            <person name="Xu P."/>
            <person name="Storey K.B."/>
            <person name="Huan P."/>
            <person name="Zhang T."/>
            <person name="Zhou Y."/>
            <person name="Zhang J."/>
            <person name="Lin C."/>
            <person name="Li X."/>
            <person name="Xing L."/>
            <person name="Huo D."/>
            <person name="Sun M."/>
            <person name="Wang L."/>
            <person name="Mercier A."/>
            <person name="Li F."/>
            <person name="Yang H."/>
            <person name="Xiang J."/>
        </authorList>
    </citation>
    <scope>NUCLEOTIDE SEQUENCE [LARGE SCALE GENOMIC DNA]</scope>
    <source>
        <strain evidence="3">Shaxun</strain>
        <tissue evidence="3">Muscle</tissue>
    </source>
</reference>
<dbReference type="PANTHER" id="PTHR11773">
    <property type="entry name" value="GLYCINE DEHYDROGENASE, DECARBOXYLATING"/>
    <property type="match status" value="1"/>
</dbReference>
<feature type="domain" description="Glycine cleavage system P-protein N-terminal" evidence="2">
    <location>
        <begin position="33"/>
        <end position="359"/>
    </location>
</feature>
<protein>
    <submittedName>
        <fullName evidence="3">Putative glycine dehydrogenase (Decarboxylating), mitochondrial-like</fullName>
    </submittedName>
</protein>
<dbReference type="STRING" id="307972.A0A2G8KA36"/>
<evidence type="ECO:0000313" key="4">
    <source>
        <dbReference type="Proteomes" id="UP000230750"/>
    </source>
</evidence>
<dbReference type="GO" id="GO:0004375">
    <property type="term" value="F:glycine dehydrogenase (decarboxylating) activity"/>
    <property type="evidence" value="ECO:0007669"/>
    <property type="project" value="InterPro"/>
</dbReference>
<evidence type="ECO:0000256" key="1">
    <source>
        <dbReference type="ARBA" id="ARBA00023002"/>
    </source>
</evidence>
<dbReference type="EMBL" id="MRZV01000747">
    <property type="protein sequence ID" value="PIK44864.1"/>
    <property type="molecule type" value="Genomic_DNA"/>
</dbReference>
<dbReference type="InterPro" id="IPR015424">
    <property type="entry name" value="PyrdxlP-dep_Trfase"/>
</dbReference>
<evidence type="ECO:0000313" key="3">
    <source>
        <dbReference type="EMBL" id="PIK44864.1"/>
    </source>
</evidence>
<dbReference type="Pfam" id="PF02347">
    <property type="entry name" value="GDC-P"/>
    <property type="match status" value="1"/>
</dbReference>
<comment type="caution">
    <text evidence="3">The sequence shown here is derived from an EMBL/GenBank/DDBJ whole genome shotgun (WGS) entry which is preliminary data.</text>
</comment>
<dbReference type="InterPro" id="IPR020581">
    <property type="entry name" value="GDC_P"/>
</dbReference>
<sequence length="368" mass="41032">MHSLFLPRVPGLKSEQKHLGLLLNGVDSEGSKTNDYFNCLCVFCFQSLDELVDKTVPESIRHRADLKLDSPRCESEVLKDLKVIAERRTKYGGVTSVWVTITAIRLIPSFEMYWKILAVNCLVLMFRICRKYTQYTPYQAEISQGRLQNLLNFQTMVCDLTGMEVANSSLLDEATAAAEAMAVCFRQTKKKKFYVDSKCHPQTIAVVQTRAEPFGIEVVVCSHSLMDFHGNDIAGVLFQYPDTDGNVEDFNNLVKRAKAGKALTVCATDLLALTLLTPPGELGVDIALGNCQRLGVPLGYGGPHAAFFAVKEHLKRAIPGRIVGVTRDSSGNEAYRLSLQAREQHIRRQKATEHCTAQVNYGMGRRLR</sequence>
<organism evidence="3 4">
    <name type="scientific">Stichopus japonicus</name>
    <name type="common">Sea cucumber</name>
    <dbReference type="NCBI Taxonomy" id="307972"/>
    <lineage>
        <taxon>Eukaryota</taxon>
        <taxon>Metazoa</taxon>
        <taxon>Echinodermata</taxon>
        <taxon>Eleutherozoa</taxon>
        <taxon>Echinozoa</taxon>
        <taxon>Holothuroidea</taxon>
        <taxon>Aspidochirotacea</taxon>
        <taxon>Aspidochirotida</taxon>
        <taxon>Stichopodidae</taxon>
        <taxon>Apostichopus</taxon>
    </lineage>
</organism>
<dbReference type="GO" id="GO:0005739">
    <property type="term" value="C:mitochondrion"/>
    <property type="evidence" value="ECO:0007669"/>
    <property type="project" value="TreeGrafter"/>
</dbReference>
<name>A0A2G8KA36_STIJA</name>
<keyword evidence="4" id="KW-1185">Reference proteome</keyword>
<dbReference type="PANTHER" id="PTHR11773:SF1">
    <property type="entry name" value="GLYCINE DEHYDROGENASE (DECARBOXYLATING), MITOCHONDRIAL"/>
    <property type="match status" value="1"/>
</dbReference>
<dbReference type="Gene3D" id="3.40.640.10">
    <property type="entry name" value="Type I PLP-dependent aspartate aminotransferase-like (Major domain)"/>
    <property type="match status" value="1"/>
</dbReference>
<accession>A0A2G8KA36</accession>
<dbReference type="GO" id="GO:0016594">
    <property type="term" value="F:glycine binding"/>
    <property type="evidence" value="ECO:0007669"/>
    <property type="project" value="TreeGrafter"/>
</dbReference>
<dbReference type="GO" id="GO:0005960">
    <property type="term" value="C:glycine cleavage complex"/>
    <property type="evidence" value="ECO:0007669"/>
    <property type="project" value="TreeGrafter"/>
</dbReference>
<evidence type="ECO:0000259" key="2">
    <source>
        <dbReference type="Pfam" id="PF02347"/>
    </source>
</evidence>
<dbReference type="SUPFAM" id="SSF53383">
    <property type="entry name" value="PLP-dependent transferases"/>
    <property type="match status" value="1"/>
</dbReference>
<dbReference type="OrthoDB" id="10261519at2759"/>
<gene>
    <name evidence="3" type="ORF">BSL78_18249</name>
</gene>
<dbReference type="InterPro" id="IPR015421">
    <property type="entry name" value="PyrdxlP-dep_Trfase_major"/>
</dbReference>
<dbReference type="GO" id="GO:0030170">
    <property type="term" value="F:pyridoxal phosphate binding"/>
    <property type="evidence" value="ECO:0007669"/>
    <property type="project" value="TreeGrafter"/>
</dbReference>
<dbReference type="Proteomes" id="UP000230750">
    <property type="component" value="Unassembled WGS sequence"/>
</dbReference>